<dbReference type="EMBL" id="QWVS01000021">
    <property type="protein sequence ID" value="RID85081.1"/>
    <property type="molecule type" value="Genomic_DNA"/>
</dbReference>
<feature type="region of interest" description="Disordered" evidence="9">
    <location>
        <begin position="1"/>
        <end position="29"/>
    </location>
</feature>
<keyword evidence="8 10" id="KW-0472">Membrane</keyword>
<feature type="transmembrane region" description="Helical" evidence="10">
    <location>
        <begin position="48"/>
        <end position="71"/>
    </location>
</feature>
<evidence type="ECO:0000256" key="4">
    <source>
        <dbReference type="ARBA" id="ARBA00022692"/>
    </source>
</evidence>
<dbReference type="GO" id="GO:0015421">
    <property type="term" value="F:ABC-type oligopeptide transporter activity"/>
    <property type="evidence" value="ECO:0007669"/>
    <property type="project" value="TreeGrafter"/>
</dbReference>
<dbReference type="Gene3D" id="3.40.50.300">
    <property type="entry name" value="P-loop containing nucleotide triphosphate hydrolases"/>
    <property type="match status" value="1"/>
</dbReference>
<dbReference type="FunFam" id="3.40.50.300:FF:000287">
    <property type="entry name" value="Multidrug ABC transporter ATP-binding protein"/>
    <property type="match status" value="1"/>
</dbReference>
<dbReference type="InterPro" id="IPR036640">
    <property type="entry name" value="ABC1_TM_sf"/>
</dbReference>
<dbReference type="InterPro" id="IPR027417">
    <property type="entry name" value="P-loop_NTPase"/>
</dbReference>
<evidence type="ECO:0000313" key="14">
    <source>
        <dbReference type="Proteomes" id="UP000266016"/>
    </source>
</evidence>
<dbReference type="SUPFAM" id="SSF90123">
    <property type="entry name" value="ABC transporter transmembrane region"/>
    <property type="match status" value="1"/>
</dbReference>
<keyword evidence="2" id="KW-0813">Transport</keyword>
<keyword evidence="3" id="KW-1003">Cell membrane</keyword>
<evidence type="ECO:0000256" key="8">
    <source>
        <dbReference type="ARBA" id="ARBA00023136"/>
    </source>
</evidence>
<evidence type="ECO:0000256" key="5">
    <source>
        <dbReference type="ARBA" id="ARBA00022741"/>
    </source>
</evidence>
<feature type="domain" description="ABC transporter" evidence="11">
    <location>
        <begin position="367"/>
        <end position="601"/>
    </location>
</feature>
<accession>A0A398B6A5</accession>
<dbReference type="GO" id="GO:0016887">
    <property type="term" value="F:ATP hydrolysis activity"/>
    <property type="evidence" value="ECO:0007669"/>
    <property type="project" value="InterPro"/>
</dbReference>
<evidence type="ECO:0000256" key="2">
    <source>
        <dbReference type="ARBA" id="ARBA00022448"/>
    </source>
</evidence>
<dbReference type="AlphaFoldDB" id="A0A398B6A5"/>
<organism evidence="13 14">
    <name type="scientific">Peribacillus asahii</name>
    <dbReference type="NCBI Taxonomy" id="228899"/>
    <lineage>
        <taxon>Bacteria</taxon>
        <taxon>Bacillati</taxon>
        <taxon>Bacillota</taxon>
        <taxon>Bacilli</taxon>
        <taxon>Bacillales</taxon>
        <taxon>Bacillaceae</taxon>
        <taxon>Peribacillus</taxon>
    </lineage>
</organism>
<evidence type="ECO:0000256" key="9">
    <source>
        <dbReference type="SAM" id="MobiDB-lite"/>
    </source>
</evidence>
<evidence type="ECO:0000259" key="11">
    <source>
        <dbReference type="PROSITE" id="PS50893"/>
    </source>
</evidence>
<dbReference type="InterPro" id="IPR011527">
    <property type="entry name" value="ABC1_TM_dom"/>
</dbReference>
<dbReference type="PROSITE" id="PS50929">
    <property type="entry name" value="ABC_TM1F"/>
    <property type="match status" value="1"/>
</dbReference>
<feature type="transmembrane region" description="Helical" evidence="10">
    <location>
        <begin position="280"/>
        <end position="313"/>
    </location>
</feature>
<evidence type="ECO:0000256" key="6">
    <source>
        <dbReference type="ARBA" id="ARBA00022840"/>
    </source>
</evidence>
<dbReference type="Pfam" id="PF00005">
    <property type="entry name" value="ABC_tran"/>
    <property type="match status" value="1"/>
</dbReference>
<evidence type="ECO:0000313" key="13">
    <source>
        <dbReference type="EMBL" id="RID85081.1"/>
    </source>
</evidence>
<keyword evidence="6 13" id="KW-0067">ATP-binding</keyword>
<dbReference type="PANTHER" id="PTHR43394:SF1">
    <property type="entry name" value="ATP-BINDING CASSETTE SUB-FAMILY B MEMBER 10, MITOCHONDRIAL"/>
    <property type="match status" value="1"/>
</dbReference>
<dbReference type="InterPro" id="IPR039421">
    <property type="entry name" value="Type_1_exporter"/>
</dbReference>
<dbReference type="InterPro" id="IPR003593">
    <property type="entry name" value="AAA+_ATPase"/>
</dbReference>
<keyword evidence="5" id="KW-0547">Nucleotide-binding</keyword>
<gene>
    <name evidence="13" type="ORF">D1953_12325</name>
</gene>
<evidence type="ECO:0000256" key="1">
    <source>
        <dbReference type="ARBA" id="ARBA00004651"/>
    </source>
</evidence>
<dbReference type="GO" id="GO:0005524">
    <property type="term" value="F:ATP binding"/>
    <property type="evidence" value="ECO:0007669"/>
    <property type="project" value="UniProtKB-KW"/>
</dbReference>
<dbReference type="Gene3D" id="1.20.1560.10">
    <property type="entry name" value="ABC transporter type 1, transmembrane domain"/>
    <property type="match status" value="1"/>
</dbReference>
<feature type="transmembrane region" description="Helical" evidence="10">
    <location>
        <begin position="173"/>
        <end position="202"/>
    </location>
</feature>
<evidence type="ECO:0000259" key="12">
    <source>
        <dbReference type="PROSITE" id="PS50929"/>
    </source>
</evidence>
<keyword evidence="7 10" id="KW-1133">Transmembrane helix</keyword>
<dbReference type="SMART" id="SM00382">
    <property type="entry name" value="AAA"/>
    <property type="match status" value="1"/>
</dbReference>
<feature type="domain" description="ABC transmembrane type-1" evidence="12">
    <location>
        <begin position="51"/>
        <end position="333"/>
    </location>
</feature>
<protein>
    <submittedName>
        <fullName evidence="13">ABC transporter ATP-binding protein</fullName>
    </submittedName>
</protein>
<sequence length="605" mass="67292">MNKASSSGAENAVARARGPRGFGGPVEKAKDKKGTMLRIWRYMKKEKWSLVVSIVFVILSTLLSLCAPYLIGIIVDEYIIPKDMSGTVRMLILLAGIYTASAVFTWLQTFLMVNVSLKTIRVMRQDLFNKFQTLSLRFFDKRAHGELMSRVTNDIDNLNQALSQSVSQIVSTILMASGVIIAMFSLNWVLAIVTLLIIPLMIYTTKKVITYSSSNFIKRQRDLGELNGFIEESISGIEVITLFGKEEQVFTKFSSINHRLRHSARAADTVSGFLGPINNFISTLGLALVIGIGALMTLQGLATVGIIAAFVTYSRQFYRPINQLSNVLNMFQSAIAGAERVFEIMDEKPDLQDKPNALMASSFKGDVEFKQVDFRYSEDKQILKGITFSAKAGETIALVGPTGSGKTTVINLLSRFYDIDSGEIMIDGRNIKDYQMSALRKRIGIVLQDTFLFSGTIMENIRYGRLKATDQEVIEAAKMASAHSFIKHLPEQYDTPITSGGSNLSQGQKQLLAIARAILADSDILILDEATSSIDTRTEIEIQKGLHYLTKGRTSFVIAHRLKTIENADRILVIKDGTIIESGSHMELMGQRGFYYELYDSQFNI</sequence>
<dbReference type="Pfam" id="PF00664">
    <property type="entry name" value="ABC_membrane"/>
    <property type="match status" value="1"/>
</dbReference>
<dbReference type="CDD" id="cd18547">
    <property type="entry name" value="ABC_6TM_Tm288_like"/>
    <property type="match status" value="1"/>
</dbReference>
<dbReference type="InterPro" id="IPR003439">
    <property type="entry name" value="ABC_transporter-like_ATP-bd"/>
</dbReference>
<name>A0A398B6A5_9BACI</name>
<dbReference type="SUPFAM" id="SSF52540">
    <property type="entry name" value="P-loop containing nucleoside triphosphate hydrolases"/>
    <property type="match status" value="1"/>
</dbReference>
<dbReference type="InterPro" id="IPR017871">
    <property type="entry name" value="ABC_transporter-like_CS"/>
</dbReference>
<proteinExistence type="predicted"/>
<dbReference type="GO" id="GO:0005886">
    <property type="term" value="C:plasma membrane"/>
    <property type="evidence" value="ECO:0007669"/>
    <property type="project" value="UniProtKB-SubCell"/>
</dbReference>
<evidence type="ECO:0000256" key="3">
    <source>
        <dbReference type="ARBA" id="ARBA00022475"/>
    </source>
</evidence>
<keyword evidence="14" id="KW-1185">Reference proteome</keyword>
<dbReference type="PANTHER" id="PTHR43394">
    <property type="entry name" value="ATP-DEPENDENT PERMEASE MDL1, MITOCHONDRIAL"/>
    <property type="match status" value="1"/>
</dbReference>
<dbReference type="Proteomes" id="UP000266016">
    <property type="component" value="Unassembled WGS sequence"/>
</dbReference>
<keyword evidence="4 10" id="KW-0812">Transmembrane</keyword>
<reference evidence="13 14" key="1">
    <citation type="submission" date="2018-08" db="EMBL/GenBank/DDBJ databases">
        <title>Bacillus jemisoniae sp. nov., Bacillus chryseoplanitiae sp. nov., Bacillus resnikiae sp. nov., and Bacillus frankliniae sp. nov., isolated from Viking spacecraft and associated surfaces.</title>
        <authorList>
            <person name="Seuylemezian A."/>
            <person name="Vaishampayan P."/>
        </authorList>
    </citation>
    <scope>NUCLEOTIDE SEQUENCE [LARGE SCALE GENOMIC DNA]</scope>
    <source>
        <strain evidence="13 14">MA001</strain>
    </source>
</reference>
<feature type="transmembrane region" description="Helical" evidence="10">
    <location>
        <begin position="91"/>
        <end position="115"/>
    </location>
</feature>
<evidence type="ECO:0000256" key="10">
    <source>
        <dbReference type="SAM" id="Phobius"/>
    </source>
</evidence>
<evidence type="ECO:0000256" key="7">
    <source>
        <dbReference type="ARBA" id="ARBA00022989"/>
    </source>
</evidence>
<dbReference type="PROSITE" id="PS50893">
    <property type="entry name" value="ABC_TRANSPORTER_2"/>
    <property type="match status" value="1"/>
</dbReference>
<dbReference type="FunFam" id="1.20.1560.10:FF:000011">
    <property type="entry name" value="Multidrug ABC transporter ATP-binding protein"/>
    <property type="match status" value="1"/>
</dbReference>
<dbReference type="PROSITE" id="PS00211">
    <property type="entry name" value="ABC_TRANSPORTER_1"/>
    <property type="match status" value="1"/>
</dbReference>
<comment type="caution">
    <text evidence="13">The sequence shown here is derived from an EMBL/GenBank/DDBJ whole genome shotgun (WGS) entry which is preliminary data.</text>
</comment>
<comment type="subcellular location">
    <subcellularLocation>
        <location evidence="1">Cell membrane</location>
        <topology evidence="1">Multi-pass membrane protein</topology>
    </subcellularLocation>
</comment>